<keyword evidence="6" id="KW-1133">Transmembrane helix</keyword>
<evidence type="ECO:0000313" key="7">
    <source>
        <dbReference type="EMBL" id="RTG82332.1"/>
    </source>
</evidence>
<feature type="transmembrane region" description="Helical" evidence="6">
    <location>
        <begin position="83"/>
        <end position="107"/>
    </location>
</feature>
<evidence type="ECO:0000256" key="3">
    <source>
        <dbReference type="ARBA" id="ARBA00022741"/>
    </source>
</evidence>
<name>A0A430Q3Q4_SCHBO</name>
<dbReference type="Gene3D" id="3.30.470.20">
    <property type="entry name" value="ATP-grasp fold, B domain"/>
    <property type="match status" value="1"/>
</dbReference>
<proteinExistence type="inferred from homology"/>
<keyword evidence="2" id="KW-0436">Ligase</keyword>
<organism evidence="7 8">
    <name type="scientific">Schistosoma bovis</name>
    <name type="common">Blood fluke</name>
    <dbReference type="NCBI Taxonomy" id="6184"/>
    <lineage>
        <taxon>Eukaryota</taxon>
        <taxon>Metazoa</taxon>
        <taxon>Spiralia</taxon>
        <taxon>Lophotrochozoa</taxon>
        <taxon>Platyhelminthes</taxon>
        <taxon>Trematoda</taxon>
        <taxon>Digenea</taxon>
        <taxon>Strigeidida</taxon>
        <taxon>Schistosomatoidea</taxon>
        <taxon>Schistosomatidae</taxon>
        <taxon>Schistosoma</taxon>
    </lineage>
</organism>
<evidence type="ECO:0000256" key="4">
    <source>
        <dbReference type="ARBA" id="ARBA00022840"/>
    </source>
</evidence>
<feature type="transmembrane region" description="Helical" evidence="6">
    <location>
        <begin position="44"/>
        <end position="77"/>
    </location>
</feature>
<gene>
    <name evidence="7" type="ORF">DC041_0006706</name>
</gene>
<dbReference type="EMBL" id="QMKO01002881">
    <property type="protein sequence ID" value="RTG82332.1"/>
    <property type="molecule type" value="Genomic_DNA"/>
</dbReference>
<keyword evidence="3" id="KW-0547">Nucleotide-binding</keyword>
<dbReference type="GO" id="GO:0036064">
    <property type="term" value="C:ciliary basal body"/>
    <property type="evidence" value="ECO:0007669"/>
    <property type="project" value="TreeGrafter"/>
</dbReference>
<dbReference type="PANTHER" id="PTHR12241">
    <property type="entry name" value="TUBULIN POLYGLUTAMYLASE"/>
    <property type="match status" value="1"/>
</dbReference>
<comment type="similarity">
    <text evidence="1">Belongs to the tubulin--tyrosine ligase family.</text>
</comment>
<feature type="transmembrane region" description="Helical" evidence="6">
    <location>
        <begin position="12"/>
        <end position="37"/>
    </location>
</feature>
<evidence type="ECO:0000313" key="8">
    <source>
        <dbReference type="Proteomes" id="UP000290809"/>
    </source>
</evidence>
<keyword evidence="6" id="KW-0472">Membrane</keyword>
<dbReference type="GO" id="GO:0005524">
    <property type="term" value="F:ATP binding"/>
    <property type="evidence" value="ECO:0007669"/>
    <property type="project" value="UniProtKB-KW"/>
</dbReference>
<dbReference type="AlphaFoldDB" id="A0A430Q3Q4"/>
<evidence type="ECO:0000256" key="2">
    <source>
        <dbReference type="ARBA" id="ARBA00022598"/>
    </source>
</evidence>
<protein>
    <recommendedName>
        <fullName evidence="5">Tubulin--tyrosine ligase-like protein 9</fullName>
    </recommendedName>
</protein>
<sequence length="357" mass="38822">METYWNGTNFFVFVFVVAAVVVVVAVVAAVVFVVAVVAAVVVAVVVVVVVAVVAVAVVAVAVVVVAVVVVAVVAVAVVVVAVVAAAVVVAVVVVAVVAVAVVVVVVVKFEQQTVGDIQNRELPETYVVSRYITNPYLLCGRKFDLRVYVLVTSVNIHLTNIAVQKTAPDYDAEKGCKWSIGCLRRHLLSIYGYKKQQFEFSHCLFVIINNLTTSDVFLSLELCDNLLYVSRKFDPVILPIHRKNPVILNVSVFNIKSTFQTNLLNDMLDVVDLEGRLTSFEKRVGDFDLIWDDGPIHPASDTTEGWLINALNTINPFNSENSSESVHVFGPNGLPRLNSFLGCTSRQSARCKLDSKC</sequence>
<keyword evidence="6" id="KW-0812">Transmembrane</keyword>
<comment type="caution">
    <text evidence="7">The sequence shown here is derived from an EMBL/GenBank/DDBJ whole genome shotgun (WGS) entry which is preliminary data.</text>
</comment>
<dbReference type="PANTHER" id="PTHR12241:SF39">
    <property type="entry name" value="TUBULIN POLYGLUTAMYLASE TTLL9-RELATED"/>
    <property type="match status" value="1"/>
</dbReference>
<evidence type="ECO:0000256" key="1">
    <source>
        <dbReference type="ARBA" id="ARBA00006820"/>
    </source>
</evidence>
<evidence type="ECO:0000256" key="5">
    <source>
        <dbReference type="ARBA" id="ARBA00030445"/>
    </source>
</evidence>
<dbReference type="InterPro" id="IPR004344">
    <property type="entry name" value="TTL/TTLL_fam"/>
</dbReference>
<dbReference type="GO" id="GO:0015631">
    <property type="term" value="F:tubulin binding"/>
    <property type="evidence" value="ECO:0007669"/>
    <property type="project" value="TreeGrafter"/>
</dbReference>
<evidence type="ECO:0000256" key="6">
    <source>
        <dbReference type="SAM" id="Phobius"/>
    </source>
</evidence>
<dbReference type="STRING" id="6184.A0A430Q3Q4"/>
<reference evidence="7 8" key="1">
    <citation type="journal article" date="2019" name="PLoS Pathog.">
        <title>Genome sequence of the bovine parasite Schistosoma bovis Tanzania.</title>
        <authorList>
            <person name="Oey H."/>
            <person name="Zakrzewski M."/>
            <person name="Gobert G."/>
            <person name="Gravermann K."/>
            <person name="Stoye J."/>
            <person name="Jones M."/>
            <person name="Mcmanus D."/>
            <person name="Krause L."/>
        </authorList>
    </citation>
    <scope>NUCLEOTIDE SEQUENCE [LARGE SCALE GENOMIC DNA]</scope>
    <source>
        <strain evidence="7 8">TAN1997</strain>
    </source>
</reference>
<dbReference type="GO" id="GO:0000226">
    <property type="term" value="P:microtubule cytoskeleton organization"/>
    <property type="evidence" value="ECO:0007669"/>
    <property type="project" value="TreeGrafter"/>
</dbReference>
<dbReference type="Pfam" id="PF03133">
    <property type="entry name" value="TTL"/>
    <property type="match status" value="1"/>
</dbReference>
<accession>A0A430Q3Q4</accession>
<dbReference type="GO" id="GO:0070740">
    <property type="term" value="F:tubulin-glutamic acid ligase activity"/>
    <property type="evidence" value="ECO:0007669"/>
    <property type="project" value="TreeGrafter"/>
</dbReference>
<keyword evidence="8" id="KW-1185">Reference proteome</keyword>
<keyword evidence="4" id="KW-0067">ATP-binding</keyword>
<dbReference type="Proteomes" id="UP000290809">
    <property type="component" value="Unassembled WGS sequence"/>
</dbReference>